<keyword evidence="4" id="KW-1185">Reference proteome</keyword>
<dbReference type="RefSeq" id="XP_011391427.1">
    <property type="nucleotide sequence ID" value="XM_011393125.1"/>
</dbReference>
<feature type="domain" description="JmjC" evidence="2">
    <location>
        <begin position="340"/>
        <end position="522"/>
    </location>
</feature>
<sequence>MGRRLMTSRDRSHKDIDKLQEAIVAQLSQTQRGCRRVPYDGSAVGNDTAAARAVYRQMQRIAELVVHSGCYTTQRSSDSIFLDLSAVTQLCDQKFVTYNYDNIPSIWRAIYIDAQLIRALHVLKALGIHLKVAHLERCIRNLDLALIVAGAASTSKGQLCHDLIIRLQSMLSELEQYNSHKPESYDNDCSPPRKRFRTAKVECWSPGLSETIQADSLIREFAFGEAPSFMDLAAPDTSVRLTPFIVRAYAQEAGWSAVQSSMNKSAPGSWSSMEHLLQMAGPGRVVPVEVGANYIRKDWGQDVMLWSDFLRHCRWDETEQVSGARGDQISNALSPRQPLIYMAQHDLTSQFPALERDYMLPDYVYTSPSPCKECPIYAPPATSNGVITNLWIGPAGTVSPPHYDPFYNCFVQAVGFKEVWVAPPHCRPSNEMTGSHSRRYGDSTTIEPEASSGTDTTTCITEALMQNTADIDVFETLEAVPPFVRAAASKAILGPGDLLYMPPGWWHSLRSMTRSFSVSTWF</sequence>
<reference evidence="3 4" key="1">
    <citation type="journal article" date="2006" name="Nature">
        <title>Insights from the genome of the biotrophic fungal plant pathogen Ustilago maydis.</title>
        <authorList>
            <person name="Kamper J."/>
            <person name="Kahmann R."/>
            <person name="Bolker M."/>
            <person name="Ma L.J."/>
            <person name="Brefort T."/>
            <person name="Saville B.J."/>
            <person name="Banuett F."/>
            <person name="Kronstad J.W."/>
            <person name="Gold S.E."/>
            <person name="Muller O."/>
            <person name="Perlin M.H."/>
            <person name="Wosten H.A."/>
            <person name="de Vries R."/>
            <person name="Ruiz-Herrera J."/>
            <person name="Reynaga-Pena C.G."/>
            <person name="Snetselaar K."/>
            <person name="McCann M."/>
            <person name="Perez-Martin J."/>
            <person name="Feldbrugge M."/>
            <person name="Basse C.W."/>
            <person name="Steinberg G."/>
            <person name="Ibeas J.I."/>
            <person name="Holloman W."/>
            <person name="Guzman P."/>
            <person name="Farman M."/>
            <person name="Stajich J.E."/>
            <person name="Sentandreu R."/>
            <person name="Gonzalez-Prieto J.M."/>
            <person name="Kennell J.C."/>
            <person name="Molina L."/>
            <person name="Schirawski J."/>
            <person name="Mendoza-Mendoza A."/>
            <person name="Greilinger D."/>
            <person name="Munch K."/>
            <person name="Rossel N."/>
            <person name="Scherer M."/>
            <person name="Vranes M."/>
            <person name="Ladendorf O."/>
            <person name="Vincon V."/>
            <person name="Fuchs U."/>
            <person name="Sandrock B."/>
            <person name="Meng S."/>
            <person name="Ho E.C."/>
            <person name="Cahill M.J."/>
            <person name="Boyce K.J."/>
            <person name="Klose J."/>
            <person name="Klosterman S.J."/>
            <person name="Deelstra H.J."/>
            <person name="Ortiz-Castellanos L."/>
            <person name="Li W."/>
            <person name="Sanchez-Alonso P."/>
            <person name="Schreier P.H."/>
            <person name="Hauser-Hahn I."/>
            <person name="Vaupel M."/>
            <person name="Koopmann E."/>
            <person name="Friedrich G."/>
            <person name="Voss H."/>
            <person name="Schluter T."/>
            <person name="Margolis J."/>
            <person name="Platt D."/>
            <person name="Swimmer C."/>
            <person name="Gnirke A."/>
            <person name="Chen F."/>
            <person name="Vysotskaia V."/>
            <person name="Mannhaupt G."/>
            <person name="Guldener U."/>
            <person name="Munsterkotter M."/>
            <person name="Haase D."/>
            <person name="Oesterheld M."/>
            <person name="Mewes H.W."/>
            <person name="Mauceli E.W."/>
            <person name="DeCaprio D."/>
            <person name="Wade C.M."/>
            <person name="Butler J."/>
            <person name="Young S."/>
            <person name="Jaffe D.B."/>
            <person name="Calvo S."/>
            <person name="Nusbaum C."/>
            <person name="Galagan J."/>
            <person name="Birren B.W."/>
        </authorList>
    </citation>
    <scope>NUCLEOTIDE SEQUENCE [LARGE SCALE GENOMIC DNA]</scope>
    <source>
        <strain evidence="4">DSM 14603 / FGSC 9021 / UM521</strain>
    </source>
</reference>
<dbReference type="eggNOG" id="KOG2132">
    <property type="taxonomic scope" value="Eukaryota"/>
</dbReference>
<name>A0A0D1BYD1_MYCMD</name>
<dbReference type="KEGG" id="uma:UMAG_05658"/>
<dbReference type="SUPFAM" id="SSF51197">
    <property type="entry name" value="Clavaminate synthase-like"/>
    <property type="match status" value="1"/>
</dbReference>
<dbReference type="FunFam" id="2.60.120.650:FF:000056">
    <property type="entry name" value="Jumonji domain containing 5"/>
    <property type="match status" value="1"/>
</dbReference>
<dbReference type="EMBL" id="CM003155">
    <property type="protein sequence ID" value="KIS66872.1"/>
    <property type="molecule type" value="Genomic_DNA"/>
</dbReference>
<evidence type="ECO:0000259" key="2">
    <source>
        <dbReference type="PROSITE" id="PS51184"/>
    </source>
</evidence>
<evidence type="ECO:0000313" key="4">
    <source>
        <dbReference type="Proteomes" id="UP000000561"/>
    </source>
</evidence>
<feature type="region of interest" description="Disordered" evidence="1">
    <location>
        <begin position="431"/>
        <end position="454"/>
    </location>
</feature>
<feature type="compositionally biased region" description="Polar residues" evidence="1">
    <location>
        <begin position="442"/>
        <end position="454"/>
    </location>
</feature>
<dbReference type="AlphaFoldDB" id="A0A0D1BYD1"/>
<protein>
    <recommendedName>
        <fullName evidence="2">JmjC domain-containing protein</fullName>
    </recommendedName>
</protein>
<dbReference type="PANTHER" id="PTHR12461">
    <property type="entry name" value="HYPOXIA-INDUCIBLE FACTOR 1 ALPHA INHIBITOR-RELATED"/>
    <property type="match status" value="1"/>
</dbReference>
<dbReference type="Pfam" id="PF13621">
    <property type="entry name" value="Cupin_8"/>
    <property type="match status" value="1"/>
</dbReference>
<dbReference type="STRING" id="237631.A0A0D1BYD1"/>
<gene>
    <name evidence="3" type="ORF">UMAG_05658</name>
</gene>
<dbReference type="PANTHER" id="PTHR12461:SF94">
    <property type="entry name" value="JMJC DOMAIN-CONTAINING PROTEIN"/>
    <property type="match status" value="1"/>
</dbReference>
<dbReference type="InParanoid" id="A0A0D1BYD1"/>
<dbReference type="OrthoDB" id="47172at2759"/>
<dbReference type="Proteomes" id="UP000000561">
    <property type="component" value="Chromosome 16"/>
</dbReference>
<accession>A0A0D1BYD1</accession>
<dbReference type="OMA" id="VPDYCYI"/>
<dbReference type="InterPro" id="IPR003347">
    <property type="entry name" value="JmjC_dom"/>
</dbReference>
<evidence type="ECO:0000256" key="1">
    <source>
        <dbReference type="SAM" id="MobiDB-lite"/>
    </source>
</evidence>
<dbReference type="GO" id="GO:0016706">
    <property type="term" value="F:2-oxoglutarate-dependent dioxygenase activity"/>
    <property type="evidence" value="ECO:0000318"/>
    <property type="project" value="GO_Central"/>
</dbReference>
<dbReference type="PROSITE" id="PS51184">
    <property type="entry name" value="JMJC"/>
    <property type="match status" value="1"/>
</dbReference>
<organism evidence="3 4">
    <name type="scientific">Mycosarcoma maydis</name>
    <name type="common">Corn smut fungus</name>
    <name type="synonym">Ustilago maydis</name>
    <dbReference type="NCBI Taxonomy" id="5270"/>
    <lineage>
        <taxon>Eukaryota</taxon>
        <taxon>Fungi</taxon>
        <taxon>Dikarya</taxon>
        <taxon>Basidiomycota</taxon>
        <taxon>Ustilaginomycotina</taxon>
        <taxon>Ustilaginomycetes</taxon>
        <taxon>Ustilaginales</taxon>
        <taxon>Ustilaginaceae</taxon>
        <taxon>Mycosarcoma</taxon>
    </lineage>
</organism>
<evidence type="ECO:0000313" key="3">
    <source>
        <dbReference type="EMBL" id="KIS66872.1"/>
    </source>
</evidence>
<proteinExistence type="predicted"/>
<dbReference type="VEuPathDB" id="FungiDB:UMAG_05658"/>
<dbReference type="GeneID" id="23565489"/>
<dbReference type="InterPro" id="IPR041667">
    <property type="entry name" value="Cupin_8"/>
</dbReference>
<dbReference type="Gene3D" id="2.60.120.650">
    <property type="entry name" value="Cupin"/>
    <property type="match status" value="1"/>
</dbReference>